<keyword evidence="2" id="KW-1133">Transmembrane helix</keyword>
<dbReference type="EMBL" id="JAQQWL010000016">
    <property type="protein sequence ID" value="KAK8038051.1"/>
    <property type="molecule type" value="Genomic_DNA"/>
</dbReference>
<dbReference type="GeneID" id="92099290"/>
<evidence type="ECO:0000313" key="3">
    <source>
        <dbReference type="EMBL" id="KAK8038051.1"/>
    </source>
</evidence>
<keyword evidence="2" id="KW-0812">Transmembrane</keyword>
<protein>
    <submittedName>
        <fullName evidence="3">Uncharacterized protein</fullName>
    </submittedName>
</protein>
<feature type="transmembrane region" description="Helical" evidence="2">
    <location>
        <begin position="129"/>
        <end position="151"/>
    </location>
</feature>
<feature type="compositionally biased region" description="Polar residues" evidence="1">
    <location>
        <begin position="22"/>
        <end position="46"/>
    </location>
</feature>
<name>A0ABR1SUR6_9PEZI</name>
<evidence type="ECO:0000313" key="4">
    <source>
        <dbReference type="Proteomes" id="UP001480595"/>
    </source>
</evidence>
<sequence length="155" mass="16536">MTSSSLSSSSQSQYSLPSRTSPAPSQSKSVTEGATPHQSAKPATSRRTSKWVPHRGGADTVSSPSGRLGSGLEPEILPLALHPPLGLAHPHQQLHYQTFQDIPAPSVDGPSDEEDGFSEASDWSMVVRVLFGLAAGMIVIWLMVQMVLFAIEWSA</sequence>
<feature type="region of interest" description="Disordered" evidence="1">
    <location>
        <begin position="1"/>
        <end position="72"/>
    </location>
</feature>
<keyword evidence="4" id="KW-1185">Reference proteome</keyword>
<feature type="compositionally biased region" description="Low complexity" evidence="1">
    <location>
        <begin position="1"/>
        <end position="21"/>
    </location>
</feature>
<comment type="caution">
    <text evidence="3">The sequence shown here is derived from an EMBL/GenBank/DDBJ whole genome shotgun (WGS) entry which is preliminary data.</text>
</comment>
<gene>
    <name evidence="3" type="ORF">PG994_014818</name>
</gene>
<evidence type="ECO:0000256" key="2">
    <source>
        <dbReference type="SAM" id="Phobius"/>
    </source>
</evidence>
<reference evidence="3 4" key="1">
    <citation type="submission" date="2023-01" db="EMBL/GenBank/DDBJ databases">
        <title>Analysis of 21 Apiospora genomes using comparative genomics revels a genus with tremendous synthesis potential of carbohydrate active enzymes and secondary metabolites.</title>
        <authorList>
            <person name="Sorensen T."/>
        </authorList>
    </citation>
    <scope>NUCLEOTIDE SEQUENCE [LARGE SCALE GENOMIC DNA]</scope>
    <source>
        <strain evidence="3 4">CBS 135458</strain>
    </source>
</reference>
<organism evidence="3 4">
    <name type="scientific">Apiospora phragmitis</name>
    <dbReference type="NCBI Taxonomy" id="2905665"/>
    <lineage>
        <taxon>Eukaryota</taxon>
        <taxon>Fungi</taxon>
        <taxon>Dikarya</taxon>
        <taxon>Ascomycota</taxon>
        <taxon>Pezizomycotina</taxon>
        <taxon>Sordariomycetes</taxon>
        <taxon>Xylariomycetidae</taxon>
        <taxon>Amphisphaeriales</taxon>
        <taxon>Apiosporaceae</taxon>
        <taxon>Apiospora</taxon>
    </lineage>
</organism>
<proteinExistence type="predicted"/>
<dbReference type="Proteomes" id="UP001480595">
    <property type="component" value="Unassembled WGS sequence"/>
</dbReference>
<dbReference type="RefSeq" id="XP_066707903.1">
    <property type="nucleotide sequence ID" value="XM_066866227.1"/>
</dbReference>
<evidence type="ECO:0000256" key="1">
    <source>
        <dbReference type="SAM" id="MobiDB-lite"/>
    </source>
</evidence>
<keyword evidence="2" id="KW-0472">Membrane</keyword>
<accession>A0ABR1SUR6</accession>